<dbReference type="GO" id="GO:0005997">
    <property type="term" value="P:xylulose metabolic process"/>
    <property type="evidence" value="ECO:0007669"/>
    <property type="project" value="TreeGrafter"/>
</dbReference>
<evidence type="ECO:0000256" key="2">
    <source>
        <dbReference type="ARBA" id="ARBA00022679"/>
    </source>
</evidence>
<dbReference type="Gene3D" id="3.30.420.40">
    <property type="match status" value="2"/>
</dbReference>
<dbReference type="InterPro" id="IPR018485">
    <property type="entry name" value="FGGY_C"/>
</dbReference>
<accession>A0A0M6Z951</accession>
<dbReference type="CDD" id="cd07783">
    <property type="entry name" value="ASKHA_NBD_FGGY_SePSK_AtXK1-like"/>
    <property type="match status" value="1"/>
</dbReference>
<evidence type="ECO:0000259" key="4">
    <source>
        <dbReference type="Pfam" id="PF00370"/>
    </source>
</evidence>
<dbReference type="RefSeq" id="WP_055112867.1">
    <property type="nucleotide sequence ID" value="NZ_CXWA01000001.1"/>
</dbReference>
<dbReference type="OrthoDB" id="9805576at2"/>
<dbReference type="GO" id="GO:0019150">
    <property type="term" value="F:D-ribulokinase activity"/>
    <property type="evidence" value="ECO:0007669"/>
    <property type="project" value="TreeGrafter"/>
</dbReference>
<evidence type="ECO:0000256" key="1">
    <source>
        <dbReference type="ARBA" id="ARBA00009156"/>
    </source>
</evidence>
<name>A0A0M6Z951_9HYPH</name>
<evidence type="ECO:0000313" key="7">
    <source>
        <dbReference type="Proteomes" id="UP000049983"/>
    </source>
</evidence>
<dbReference type="SUPFAM" id="SSF53067">
    <property type="entry name" value="Actin-like ATPase domain"/>
    <property type="match status" value="2"/>
</dbReference>
<dbReference type="GO" id="GO:0004856">
    <property type="term" value="F:D-xylulokinase activity"/>
    <property type="evidence" value="ECO:0007669"/>
    <property type="project" value="UniProtKB-EC"/>
</dbReference>
<dbReference type="Pfam" id="PF02782">
    <property type="entry name" value="FGGY_C"/>
    <property type="match status" value="1"/>
</dbReference>
<dbReference type="EMBL" id="CXWC01000010">
    <property type="protein sequence ID" value="CTQ70041.1"/>
    <property type="molecule type" value="Genomic_DNA"/>
</dbReference>
<dbReference type="GeneID" id="97669734"/>
<gene>
    <name evidence="6" type="primary">xylB_3</name>
    <name evidence="6" type="ORF">LA5096_02344</name>
</gene>
<evidence type="ECO:0000259" key="5">
    <source>
        <dbReference type="Pfam" id="PF02782"/>
    </source>
</evidence>
<feature type="domain" description="Carbohydrate kinase FGGY C-terminal" evidence="5">
    <location>
        <begin position="239"/>
        <end position="411"/>
    </location>
</feature>
<comment type="similarity">
    <text evidence="1">Belongs to the FGGY kinase family.</text>
</comment>
<proteinExistence type="inferred from homology"/>
<protein>
    <submittedName>
        <fullName evidence="6">Xylulose kinase</fullName>
        <ecNumber evidence="6">2.7.1.17</ecNumber>
    </submittedName>
</protein>
<evidence type="ECO:0000313" key="6">
    <source>
        <dbReference type="EMBL" id="CTQ70041.1"/>
    </source>
</evidence>
<dbReference type="STRING" id="311410.LA5095_01089"/>
<dbReference type="EC" id="2.7.1.17" evidence="6"/>
<sequence>MNQRLALGIDVGTSGVRIAALSHDLNVVVVTKAAMDLSTGPRHDPAVWSRALTEALSSMLQTIDPREIDAICVDGTSGTVLALDQDDQPLGTALMYNDAVDDPAIPAAIAQVAPRQSAAHGPSSALSRSIALQTRPGVVRITHQADWIAERLAGKALPSDESNALKTGYDPIARAWPDWMAATGIEMKLLPDVVATGTKTGVTSGALGLPSGIPIVAGVSDGCASFLATGASRPGDAVTALGTTLTLKLLSERPIFAPEFGIYSHRIGSQWLAGGASNSGGGALAAHFTPDEISSLSDLIDPDVPSGFDYYPLPGPGERFPVNDPDLEPRVDPRPELPQAFLHGLLEGIAKIEQLGFERLAELGGPKLTSIRTVGGGAGNRIWTRMRTRLLNAPEAAVASGEAAAGSARIAWTFLKGQT</sequence>
<dbReference type="Pfam" id="PF00370">
    <property type="entry name" value="FGGY_N"/>
    <property type="match status" value="1"/>
</dbReference>
<reference evidence="7" key="1">
    <citation type="submission" date="2015-07" db="EMBL/GenBank/DDBJ databases">
        <authorList>
            <person name="Rodrigo-Torres Lidia"/>
            <person name="Arahal R.David."/>
        </authorList>
    </citation>
    <scope>NUCLEOTIDE SEQUENCE [LARGE SCALE GENOMIC DNA]</scope>
    <source>
        <strain evidence="7">CECT 5096</strain>
    </source>
</reference>
<dbReference type="AlphaFoldDB" id="A0A0M6Z951"/>
<organism evidence="6 7">
    <name type="scientific">Roseibium album</name>
    <dbReference type="NCBI Taxonomy" id="311410"/>
    <lineage>
        <taxon>Bacteria</taxon>
        <taxon>Pseudomonadati</taxon>
        <taxon>Pseudomonadota</taxon>
        <taxon>Alphaproteobacteria</taxon>
        <taxon>Hyphomicrobiales</taxon>
        <taxon>Stappiaceae</taxon>
        <taxon>Roseibium</taxon>
    </lineage>
</organism>
<dbReference type="PANTHER" id="PTHR10196">
    <property type="entry name" value="SUGAR KINASE"/>
    <property type="match status" value="1"/>
</dbReference>
<dbReference type="InterPro" id="IPR043129">
    <property type="entry name" value="ATPase_NBD"/>
</dbReference>
<keyword evidence="3 6" id="KW-0418">Kinase</keyword>
<keyword evidence="2 6" id="KW-0808">Transferase</keyword>
<dbReference type="Proteomes" id="UP000049983">
    <property type="component" value="Unassembled WGS sequence"/>
</dbReference>
<dbReference type="InterPro" id="IPR018484">
    <property type="entry name" value="FGGY_N"/>
</dbReference>
<dbReference type="PANTHER" id="PTHR10196:SF80">
    <property type="entry name" value="D-RIBULOSE KINASE"/>
    <property type="match status" value="1"/>
</dbReference>
<dbReference type="GO" id="GO:0005829">
    <property type="term" value="C:cytosol"/>
    <property type="evidence" value="ECO:0007669"/>
    <property type="project" value="TreeGrafter"/>
</dbReference>
<feature type="domain" description="Carbohydrate kinase FGGY N-terminal" evidence="4">
    <location>
        <begin position="6"/>
        <end position="98"/>
    </location>
</feature>
<keyword evidence="7" id="KW-1185">Reference proteome</keyword>
<evidence type="ECO:0000256" key="3">
    <source>
        <dbReference type="ARBA" id="ARBA00022777"/>
    </source>
</evidence>